<dbReference type="Proteomes" id="UP001501470">
    <property type="component" value="Unassembled WGS sequence"/>
</dbReference>
<name>A0ABN2CAV8_9ACTN</name>
<reference evidence="1 2" key="1">
    <citation type="journal article" date="2019" name="Int. J. Syst. Evol. Microbiol.">
        <title>The Global Catalogue of Microorganisms (GCM) 10K type strain sequencing project: providing services to taxonomists for standard genome sequencing and annotation.</title>
        <authorList>
            <consortium name="The Broad Institute Genomics Platform"/>
            <consortium name="The Broad Institute Genome Sequencing Center for Infectious Disease"/>
            <person name="Wu L."/>
            <person name="Ma J."/>
        </authorList>
    </citation>
    <scope>NUCLEOTIDE SEQUENCE [LARGE SCALE GENOMIC DNA]</scope>
    <source>
        <strain evidence="1 2">JCM 15933</strain>
    </source>
</reference>
<evidence type="ECO:0000313" key="1">
    <source>
        <dbReference type="EMBL" id="GAA1555008.1"/>
    </source>
</evidence>
<dbReference type="EMBL" id="BAAAQD010000024">
    <property type="protein sequence ID" value="GAA1555008.1"/>
    <property type="molecule type" value="Genomic_DNA"/>
</dbReference>
<sequence length="144" mass="15781">MVTDADLEDWAVGSRKNFAAVAELVGAPADEAERDPVSVVPLLQVYVNRLPLTEFQADDWVTLHADLVSFVARVMAARLGAAWEVRPAPNAPRGYRYVLSATDAQGAVHVVDPFQVVAMEFRQPRIEIARMLATAELNLGVPDR</sequence>
<organism evidence="1 2">
    <name type="scientific">Dactylosporangium maewongense</name>
    <dbReference type="NCBI Taxonomy" id="634393"/>
    <lineage>
        <taxon>Bacteria</taxon>
        <taxon>Bacillati</taxon>
        <taxon>Actinomycetota</taxon>
        <taxon>Actinomycetes</taxon>
        <taxon>Micromonosporales</taxon>
        <taxon>Micromonosporaceae</taxon>
        <taxon>Dactylosporangium</taxon>
    </lineage>
</organism>
<accession>A0ABN2CAV8</accession>
<comment type="caution">
    <text evidence="1">The sequence shown here is derived from an EMBL/GenBank/DDBJ whole genome shotgun (WGS) entry which is preliminary data.</text>
</comment>
<dbReference type="RefSeq" id="WP_344510370.1">
    <property type="nucleotide sequence ID" value="NZ_BAAAQD010000024.1"/>
</dbReference>
<proteinExistence type="predicted"/>
<keyword evidence="2" id="KW-1185">Reference proteome</keyword>
<evidence type="ECO:0000313" key="2">
    <source>
        <dbReference type="Proteomes" id="UP001501470"/>
    </source>
</evidence>
<protein>
    <submittedName>
        <fullName evidence="1">Uncharacterized protein</fullName>
    </submittedName>
</protein>
<gene>
    <name evidence="1" type="ORF">GCM10009827_089780</name>
</gene>